<keyword evidence="4" id="KW-0914">Notch signaling pathway</keyword>
<dbReference type="Proteomes" id="UP000613740">
    <property type="component" value="Unassembled WGS sequence"/>
</dbReference>
<comment type="caution">
    <text evidence="8">The sequence shown here is derived from an EMBL/GenBank/DDBJ whole genome shotgun (WGS) entry which is preliminary data.</text>
</comment>
<dbReference type="Pfam" id="PF10251">
    <property type="entry name" value="PEN-2"/>
    <property type="match status" value="1"/>
</dbReference>
<comment type="subcellular location">
    <subcellularLocation>
        <location evidence="1">Membrane</location>
        <topology evidence="1">Multi-pass membrane protein</topology>
    </subcellularLocation>
</comment>
<evidence type="ECO:0000256" key="1">
    <source>
        <dbReference type="ARBA" id="ARBA00004141"/>
    </source>
</evidence>
<reference evidence="8" key="1">
    <citation type="journal article" date="2020" name="bioRxiv">
        <title>Comparative genomics of Chlamydomonas.</title>
        <authorList>
            <person name="Craig R.J."/>
            <person name="Hasan A.R."/>
            <person name="Ness R.W."/>
            <person name="Keightley P.D."/>
        </authorList>
    </citation>
    <scope>NUCLEOTIDE SEQUENCE</scope>
    <source>
        <strain evidence="8">CCAP 11/173</strain>
    </source>
</reference>
<keyword evidence="9" id="KW-1185">Reference proteome</keyword>
<accession>A0A835WN09</accession>
<keyword evidence="3 7" id="KW-0812">Transmembrane</keyword>
<dbReference type="InterPro" id="IPR019379">
    <property type="entry name" value="Gamma_Secretase_Asp_P_PEN2"/>
</dbReference>
<keyword evidence="5 7" id="KW-1133">Transmembrane helix</keyword>
<gene>
    <name evidence="8" type="ORF">HYH02_004991</name>
</gene>
<dbReference type="AlphaFoldDB" id="A0A835WN09"/>
<name>A0A835WN09_9CHLO</name>
<comment type="similarity">
    <text evidence="2">Belongs to the PEN-2 family.</text>
</comment>
<keyword evidence="6 7" id="KW-0472">Membrane</keyword>
<dbReference type="GO" id="GO:0070765">
    <property type="term" value="C:gamma-secretase complex"/>
    <property type="evidence" value="ECO:0007669"/>
    <property type="project" value="TreeGrafter"/>
</dbReference>
<dbReference type="OrthoDB" id="524898at2759"/>
<dbReference type="PANTHER" id="PTHR16318">
    <property type="entry name" value="GAMMA-SECRETASE SUBUNIT PEN-2"/>
    <property type="match status" value="1"/>
</dbReference>
<feature type="transmembrane region" description="Helical" evidence="7">
    <location>
        <begin position="36"/>
        <end position="56"/>
    </location>
</feature>
<evidence type="ECO:0000313" key="9">
    <source>
        <dbReference type="Proteomes" id="UP000613740"/>
    </source>
</evidence>
<evidence type="ECO:0000256" key="6">
    <source>
        <dbReference type="ARBA" id="ARBA00023136"/>
    </source>
</evidence>
<evidence type="ECO:0000256" key="5">
    <source>
        <dbReference type="ARBA" id="ARBA00022989"/>
    </source>
</evidence>
<evidence type="ECO:0000256" key="3">
    <source>
        <dbReference type="ARBA" id="ARBA00022692"/>
    </source>
</evidence>
<dbReference type="PANTHER" id="PTHR16318:SF0">
    <property type="entry name" value="GAMMA-SECRETASE SUBUNIT PEN-2"/>
    <property type="match status" value="1"/>
</dbReference>
<evidence type="ECO:0008006" key="10">
    <source>
        <dbReference type="Google" id="ProtNLM"/>
    </source>
</evidence>
<sequence length="127" mass="14547">MERDRDAEVHEGDQVIESVDYEVMPLQNARTLSKRMFYGGFCFLPLMWAMNVWLFWPDFKAPRGDPIIRKYTKWSAIGFIVATVIFLPWLLLYAIAGQDILSPNVYKALNAAALDLSDYGLGIIKAR</sequence>
<organism evidence="8 9">
    <name type="scientific">Chlamydomonas schloesseri</name>
    <dbReference type="NCBI Taxonomy" id="2026947"/>
    <lineage>
        <taxon>Eukaryota</taxon>
        <taxon>Viridiplantae</taxon>
        <taxon>Chlorophyta</taxon>
        <taxon>core chlorophytes</taxon>
        <taxon>Chlorophyceae</taxon>
        <taxon>CS clade</taxon>
        <taxon>Chlamydomonadales</taxon>
        <taxon>Chlamydomonadaceae</taxon>
        <taxon>Chlamydomonas</taxon>
    </lineage>
</organism>
<dbReference type="GO" id="GO:0007219">
    <property type="term" value="P:Notch signaling pathway"/>
    <property type="evidence" value="ECO:0007669"/>
    <property type="project" value="UniProtKB-KW"/>
</dbReference>
<feature type="transmembrane region" description="Helical" evidence="7">
    <location>
        <begin position="76"/>
        <end position="96"/>
    </location>
</feature>
<evidence type="ECO:0000313" key="8">
    <source>
        <dbReference type="EMBL" id="KAG2450490.1"/>
    </source>
</evidence>
<evidence type="ECO:0000256" key="4">
    <source>
        <dbReference type="ARBA" id="ARBA00022976"/>
    </source>
</evidence>
<evidence type="ECO:0000256" key="7">
    <source>
        <dbReference type="SAM" id="Phobius"/>
    </source>
</evidence>
<protein>
    <recommendedName>
        <fullName evidence="10">Gamma-secretase subunit PEN-2</fullName>
    </recommendedName>
</protein>
<proteinExistence type="inferred from homology"/>
<evidence type="ECO:0000256" key="2">
    <source>
        <dbReference type="ARBA" id="ARBA00009607"/>
    </source>
</evidence>
<dbReference type="EMBL" id="JAEHOD010000011">
    <property type="protein sequence ID" value="KAG2450490.1"/>
    <property type="molecule type" value="Genomic_DNA"/>
</dbReference>